<proteinExistence type="predicted"/>
<organism evidence="1">
    <name type="scientific">Nonomuraea gerenzanensis</name>
    <dbReference type="NCBI Taxonomy" id="93944"/>
    <lineage>
        <taxon>Bacteria</taxon>
        <taxon>Bacillati</taxon>
        <taxon>Actinomycetota</taxon>
        <taxon>Actinomycetes</taxon>
        <taxon>Streptosporangiales</taxon>
        <taxon>Streptosporangiaceae</taxon>
        <taxon>Nonomuraea</taxon>
    </lineage>
</organism>
<accession>A0A1M4EC24</accession>
<evidence type="ECO:0000313" key="1">
    <source>
        <dbReference type="EMBL" id="SBO96354.1"/>
    </source>
</evidence>
<dbReference type="SUPFAM" id="SSF48230">
    <property type="entry name" value="Chondroitin AC/alginate lyase"/>
    <property type="match status" value="1"/>
</dbReference>
<reference evidence="1" key="1">
    <citation type="submission" date="2016-04" db="EMBL/GenBank/DDBJ databases">
        <authorList>
            <person name="Evans L.H."/>
            <person name="Alamgir A."/>
            <person name="Owens N."/>
            <person name="Weber N.D."/>
            <person name="Virtaneva K."/>
            <person name="Barbian K."/>
            <person name="Babar A."/>
            <person name="Rosenke K."/>
        </authorList>
    </citation>
    <scope>NUCLEOTIDE SEQUENCE</scope>
    <source>
        <strain evidence="1">Nono1</strain>
    </source>
</reference>
<gene>
    <name evidence="1" type="ORF">BN4615_P5870</name>
</gene>
<sequence>MRHDPPGRGGTELLVREIREEAERARTTPAPELTPALWRRFAETGDRLAYERVYFDRRRRLAALALDAHLGDTPAPDLAPDPAPDPALDALLRSVCDERTWVLPAHEPHDRPLDTFVDLFAAETAHTLAETVTLLAGHLAPATRDRVAAEVDRRVLRPLHAGAPPMWWETAGHNWPAVCAGAAGMAALALDSPHLPALLPRLRGAIEAYLSGTGADGACLEGPDYWSYGFGYFVYFAEALRERTGADLLDDPHVREMAAYPARLDFGDGARPAFADAHGRGAYPAGLLARLSARLGVAVPQPPVPSFHDDPCYRWAHLTRTLWWSAEPVPRADPGPCSYLPDAAIVVARAPGTAFAAKGGHNDEPHNHLDLGHFVLHAHGRTVLDDLGAPEYTRDYFREGRYQVPQACAEWHSVPLIDGAAQLPGRDRRAVVLRYAASGARVTFALDLTAAYATPHRFTRTFHWSPGTLALVDDFALATPDALVEELFVSRVRPVPGPGTVTWGPVELRVPPGWRVLAEERQVRGHDGATETVHRVRLAARVPPGAHRFVFTVRT</sequence>
<protein>
    <recommendedName>
        <fullName evidence="2">Heparinase II/III-like protein</fullName>
    </recommendedName>
</protein>
<evidence type="ECO:0008006" key="2">
    <source>
        <dbReference type="Google" id="ProtNLM"/>
    </source>
</evidence>
<dbReference type="Gene3D" id="2.70.98.70">
    <property type="match status" value="1"/>
</dbReference>
<dbReference type="PANTHER" id="PTHR38045:SF1">
    <property type="entry name" value="HEPARINASE II_III-LIKE PROTEIN"/>
    <property type="match status" value="1"/>
</dbReference>
<dbReference type="PANTHER" id="PTHR38045">
    <property type="entry name" value="CHROMOSOME 1, WHOLE GENOME SHOTGUN SEQUENCE"/>
    <property type="match status" value="1"/>
</dbReference>
<dbReference type="Gene3D" id="1.50.10.100">
    <property type="entry name" value="Chondroitin AC/alginate lyase"/>
    <property type="match status" value="1"/>
</dbReference>
<name>A0A1M4EC24_9ACTN</name>
<dbReference type="InterPro" id="IPR008929">
    <property type="entry name" value="Chondroitin_lyas"/>
</dbReference>
<dbReference type="AlphaFoldDB" id="A0A1M4EC24"/>
<dbReference type="EMBL" id="LT559118">
    <property type="protein sequence ID" value="SBO96354.1"/>
    <property type="molecule type" value="Genomic_DNA"/>
</dbReference>
<dbReference type="RefSeq" id="WP_225275665.1">
    <property type="nucleotide sequence ID" value="NZ_CP084058.1"/>
</dbReference>